<sequence>MATPEGLEPSTCRLEVGCSIQLSYGATPLTYSGHNRYDLRAVLWPNPLHFKLSSTYDAHSLKFPFPAQIVPTKARFVNHSYKKAAKTAC</sequence>
<proteinExistence type="predicted"/>
<name>A0A1M4N1P3_9RHOB</name>
<evidence type="ECO:0000313" key="2">
    <source>
        <dbReference type="Proteomes" id="UP000184085"/>
    </source>
</evidence>
<dbReference type="Proteomes" id="UP000184085">
    <property type="component" value="Unassembled WGS sequence"/>
</dbReference>
<evidence type="ECO:0000313" key="1">
    <source>
        <dbReference type="EMBL" id="SCM68772.1"/>
    </source>
</evidence>
<protein>
    <submittedName>
        <fullName evidence="1">Uncharacterized protein</fullName>
    </submittedName>
</protein>
<keyword evidence="2" id="KW-1185">Reference proteome</keyword>
<gene>
    <name evidence="1" type="ORF">KARMA_3001</name>
</gene>
<accession>A0A1M4N1P3</accession>
<dbReference type="EMBL" id="FMJB01000061">
    <property type="protein sequence ID" value="SCM68772.1"/>
    <property type="molecule type" value="Genomic_DNA"/>
</dbReference>
<dbReference type="AntiFam" id="ANF00014">
    <property type="entry name" value="tRNA translation"/>
</dbReference>
<reference evidence="2" key="1">
    <citation type="submission" date="2016-09" db="EMBL/GenBank/DDBJ databases">
        <authorList>
            <person name="Wibberg D."/>
        </authorList>
    </citation>
    <scope>NUCLEOTIDE SEQUENCE [LARGE SCALE GENOMIC DNA]</scope>
</reference>
<organism evidence="1 2">
    <name type="scientific">Donghicola eburneus</name>
    <dbReference type="NCBI Taxonomy" id="393278"/>
    <lineage>
        <taxon>Bacteria</taxon>
        <taxon>Pseudomonadati</taxon>
        <taxon>Pseudomonadota</taxon>
        <taxon>Alphaproteobacteria</taxon>
        <taxon>Rhodobacterales</taxon>
        <taxon>Roseobacteraceae</taxon>
        <taxon>Donghicola</taxon>
    </lineage>
</organism>
<dbReference type="AlphaFoldDB" id="A0A1M4N1P3"/>